<sequence length="123" mass="13759">MLPTINPTGSFVLSFPCKSILCTESLKPGMLISYVSPIDPSVLAMKRIIAMEDDIVLINPLEASRHPDYPNKYIKVPKGHVWVSGDNTASSIDSKDHGPVPIALIRGQIEFQIWPSFFRFFKE</sequence>
<evidence type="ECO:0000256" key="6">
    <source>
        <dbReference type="ARBA" id="ARBA00038445"/>
    </source>
</evidence>
<accession>A0A2T9ZBC4</accession>
<keyword evidence="2" id="KW-0999">Mitochondrion inner membrane</keyword>
<dbReference type="GO" id="GO:0006627">
    <property type="term" value="P:protein processing involved in protein targeting to mitochondrion"/>
    <property type="evidence" value="ECO:0007669"/>
    <property type="project" value="TreeGrafter"/>
</dbReference>
<dbReference type="AlphaFoldDB" id="A0A2T9ZBC4"/>
<evidence type="ECO:0000256" key="1">
    <source>
        <dbReference type="ARBA" id="ARBA00004273"/>
    </source>
</evidence>
<organism evidence="8 9">
    <name type="scientific">Smittium megazygosporum</name>
    <dbReference type="NCBI Taxonomy" id="133381"/>
    <lineage>
        <taxon>Eukaryota</taxon>
        <taxon>Fungi</taxon>
        <taxon>Fungi incertae sedis</taxon>
        <taxon>Zoopagomycota</taxon>
        <taxon>Kickxellomycotina</taxon>
        <taxon>Harpellomycetes</taxon>
        <taxon>Harpellales</taxon>
        <taxon>Legeriomycetaceae</taxon>
        <taxon>Smittium</taxon>
    </lineage>
</organism>
<reference evidence="8 9" key="1">
    <citation type="journal article" date="2018" name="MBio">
        <title>Comparative Genomics Reveals the Core Gene Toolbox for the Fungus-Insect Symbiosis.</title>
        <authorList>
            <person name="Wang Y."/>
            <person name="Stata M."/>
            <person name="Wang W."/>
            <person name="Stajich J.E."/>
            <person name="White M.M."/>
            <person name="Moncalvo J.M."/>
        </authorList>
    </citation>
    <scope>NUCLEOTIDE SEQUENCE [LARGE SCALE GENOMIC DNA]</scope>
    <source>
        <strain evidence="8 9">SC-DP-2</strain>
    </source>
</reference>
<dbReference type="InterPro" id="IPR000223">
    <property type="entry name" value="Pept_S26A_signal_pept_1"/>
</dbReference>
<dbReference type="PANTHER" id="PTHR12383:SF16">
    <property type="entry name" value="MITOCHONDRIAL INNER MEMBRANE PROTEASE SUBUNIT 1"/>
    <property type="match status" value="1"/>
</dbReference>
<feature type="domain" description="Peptidase S26" evidence="7">
    <location>
        <begin position="74"/>
        <end position="114"/>
    </location>
</feature>
<dbReference type="GO" id="GO:0042720">
    <property type="term" value="C:mitochondrial inner membrane peptidase complex"/>
    <property type="evidence" value="ECO:0007669"/>
    <property type="project" value="TreeGrafter"/>
</dbReference>
<dbReference type="Gene3D" id="2.10.109.10">
    <property type="entry name" value="Umud Fragment, subunit A"/>
    <property type="match status" value="1"/>
</dbReference>
<evidence type="ECO:0000313" key="8">
    <source>
        <dbReference type="EMBL" id="PVV01906.1"/>
    </source>
</evidence>
<comment type="subcellular location">
    <subcellularLocation>
        <location evidence="1">Mitochondrion inner membrane</location>
    </subcellularLocation>
</comment>
<dbReference type="InterPro" id="IPR036286">
    <property type="entry name" value="LexA/Signal_pep-like_sf"/>
</dbReference>
<evidence type="ECO:0000256" key="3">
    <source>
        <dbReference type="ARBA" id="ARBA00022801"/>
    </source>
</evidence>
<evidence type="ECO:0000313" key="9">
    <source>
        <dbReference type="Proteomes" id="UP000245609"/>
    </source>
</evidence>
<evidence type="ECO:0000259" key="7">
    <source>
        <dbReference type="Pfam" id="PF10502"/>
    </source>
</evidence>
<proteinExistence type="inferred from homology"/>
<comment type="caution">
    <text evidence="8">The sequence shown here is derived from an EMBL/GenBank/DDBJ whole genome shotgun (WGS) entry which is preliminary data.</text>
</comment>
<evidence type="ECO:0000256" key="4">
    <source>
        <dbReference type="ARBA" id="ARBA00023128"/>
    </source>
</evidence>
<gene>
    <name evidence="8" type="ORF">BB560_003657</name>
</gene>
<dbReference type="EMBL" id="MBFS01000717">
    <property type="protein sequence ID" value="PVV01906.1"/>
    <property type="molecule type" value="Genomic_DNA"/>
</dbReference>
<comment type="similarity">
    <text evidence="6">Belongs to the peptidase S26 family. IMP1 subfamily.</text>
</comment>
<dbReference type="PROSITE" id="PS00761">
    <property type="entry name" value="SPASE_I_3"/>
    <property type="match status" value="1"/>
</dbReference>
<keyword evidence="3" id="KW-0378">Hydrolase</keyword>
<dbReference type="Proteomes" id="UP000245609">
    <property type="component" value="Unassembled WGS sequence"/>
</dbReference>
<keyword evidence="4" id="KW-0496">Mitochondrion</keyword>
<dbReference type="Pfam" id="PF10502">
    <property type="entry name" value="Peptidase_S26"/>
    <property type="match status" value="1"/>
</dbReference>
<dbReference type="InterPro" id="IPR052064">
    <property type="entry name" value="Mito_IMP1_subunit"/>
</dbReference>
<keyword evidence="9" id="KW-1185">Reference proteome</keyword>
<dbReference type="GO" id="GO:0004252">
    <property type="term" value="F:serine-type endopeptidase activity"/>
    <property type="evidence" value="ECO:0007669"/>
    <property type="project" value="InterPro"/>
</dbReference>
<dbReference type="PANTHER" id="PTHR12383">
    <property type="entry name" value="PROTEASE FAMILY S26 MITOCHONDRIAL INNER MEMBRANE PROTEASE-RELATED"/>
    <property type="match status" value="1"/>
</dbReference>
<dbReference type="GO" id="GO:0006465">
    <property type="term" value="P:signal peptide processing"/>
    <property type="evidence" value="ECO:0007669"/>
    <property type="project" value="InterPro"/>
</dbReference>
<dbReference type="PRINTS" id="PR00727">
    <property type="entry name" value="LEADERPTASE"/>
</dbReference>
<dbReference type="InterPro" id="IPR019533">
    <property type="entry name" value="Peptidase_S26"/>
</dbReference>
<protein>
    <recommendedName>
        <fullName evidence="7">Peptidase S26 domain-containing protein</fullName>
    </recommendedName>
</protein>
<evidence type="ECO:0000256" key="2">
    <source>
        <dbReference type="ARBA" id="ARBA00022792"/>
    </source>
</evidence>
<dbReference type="InterPro" id="IPR019758">
    <property type="entry name" value="Pept_S26A_signal_pept_1_CS"/>
</dbReference>
<dbReference type="CDD" id="cd06530">
    <property type="entry name" value="S26_SPase_I"/>
    <property type="match status" value="1"/>
</dbReference>
<dbReference type="OrthoDB" id="308440at2759"/>
<name>A0A2T9ZBC4_9FUNG</name>
<dbReference type="STRING" id="133381.A0A2T9ZBC4"/>
<keyword evidence="5" id="KW-0472">Membrane</keyword>
<evidence type="ECO:0000256" key="5">
    <source>
        <dbReference type="ARBA" id="ARBA00023136"/>
    </source>
</evidence>
<dbReference type="SUPFAM" id="SSF51306">
    <property type="entry name" value="LexA/Signal peptidase"/>
    <property type="match status" value="1"/>
</dbReference>